<comment type="caution">
    <text evidence="1">The sequence shown here is derived from an EMBL/GenBank/DDBJ whole genome shotgun (WGS) entry which is preliminary data.</text>
</comment>
<proteinExistence type="predicted"/>
<protein>
    <submittedName>
        <fullName evidence="1">Uncharacterized protein</fullName>
    </submittedName>
</protein>
<dbReference type="Proteomes" id="UP001066276">
    <property type="component" value="Chromosome 1_1"/>
</dbReference>
<evidence type="ECO:0000313" key="2">
    <source>
        <dbReference type="Proteomes" id="UP001066276"/>
    </source>
</evidence>
<evidence type="ECO:0000313" key="1">
    <source>
        <dbReference type="EMBL" id="KAJ1215197.1"/>
    </source>
</evidence>
<gene>
    <name evidence="1" type="ORF">NDU88_002806</name>
</gene>
<organism evidence="1 2">
    <name type="scientific">Pleurodeles waltl</name>
    <name type="common">Iberian ribbed newt</name>
    <dbReference type="NCBI Taxonomy" id="8319"/>
    <lineage>
        <taxon>Eukaryota</taxon>
        <taxon>Metazoa</taxon>
        <taxon>Chordata</taxon>
        <taxon>Craniata</taxon>
        <taxon>Vertebrata</taxon>
        <taxon>Euteleostomi</taxon>
        <taxon>Amphibia</taxon>
        <taxon>Batrachia</taxon>
        <taxon>Caudata</taxon>
        <taxon>Salamandroidea</taxon>
        <taxon>Salamandridae</taxon>
        <taxon>Pleurodelinae</taxon>
        <taxon>Pleurodeles</taxon>
    </lineage>
</organism>
<reference evidence="1" key="1">
    <citation type="journal article" date="2022" name="bioRxiv">
        <title>Sequencing and chromosome-scale assembly of the giantPleurodeles waltlgenome.</title>
        <authorList>
            <person name="Brown T."/>
            <person name="Elewa A."/>
            <person name="Iarovenko S."/>
            <person name="Subramanian E."/>
            <person name="Araus A.J."/>
            <person name="Petzold A."/>
            <person name="Susuki M."/>
            <person name="Suzuki K.-i.T."/>
            <person name="Hayashi T."/>
            <person name="Toyoda A."/>
            <person name="Oliveira C."/>
            <person name="Osipova E."/>
            <person name="Leigh N.D."/>
            <person name="Simon A."/>
            <person name="Yun M.H."/>
        </authorList>
    </citation>
    <scope>NUCLEOTIDE SEQUENCE</scope>
    <source>
        <strain evidence="1">20211129_DDA</strain>
        <tissue evidence="1">Liver</tissue>
    </source>
</reference>
<dbReference type="EMBL" id="JANPWB010000001">
    <property type="protein sequence ID" value="KAJ1215197.1"/>
    <property type="molecule type" value="Genomic_DNA"/>
</dbReference>
<name>A0AAV7WM79_PLEWA</name>
<dbReference type="AlphaFoldDB" id="A0AAV7WM79"/>
<keyword evidence="2" id="KW-1185">Reference proteome</keyword>
<sequence>MSHSGILCLKAAMAQVIRGVREETMTSAVPYNHRALRGARSARLCAENVQTKGATNRLPGVASSPAEDALRARAQEATLEWRLPPGVTV</sequence>
<accession>A0AAV7WM79</accession>